<dbReference type="InterPro" id="IPR037914">
    <property type="entry name" value="SpoVT-AbrB_sf"/>
</dbReference>
<feature type="domain" description="SpoVT-AbrB" evidence="2">
    <location>
        <begin position="5"/>
        <end position="50"/>
    </location>
</feature>
<dbReference type="InterPro" id="IPR007159">
    <property type="entry name" value="SpoVT-AbrB_dom"/>
</dbReference>
<dbReference type="Gene3D" id="2.10.260.10">
    <property type="match status" value="1"/>
</dbReference>
<dbReference type="OrthoDB" id="9782993at2"/>
<reference evidence="3 4" key="1">
    <citation type="submission" date="2017-04" db="EMBL/GenBank/DDBJ databases">
        <title>Monoglobus pectinilyticus 14 draft genome.</title>
        <authorList>
            <person name="Kim C."/>
            <person name="Rosendale D.I."/>
            <person name="Kelly W.J."/>
            <person name="Tannock G.W."/>
            <person name="Patchett M.L."/>
            <person name="Jordens J.Z."/>
        </authorList>
    </citation>
    <scope>NUCLEOTIDE SEQUENCE [LARGE SCALE GENOMIC DNA]</scope>
    <source>
        <strain evidence="3 4">14</strain>
    </source>
</reference>
<keyword evidence="4" id="KW-1185">Reference proteome</keyword>
<name>A0A2K9P645_9FIRM</name>
<dbReference type="NCBIfam" id="TIGR01439">
    <property type="entry name" value="lp_hng_hel_AbrB"/>
    <property type="match status" value="1"/>
</dbReference>
<dbReference type="Proteomes" id="UP000235589">
    <property type="component" value="Chromosome"/>
</dbReference>
<evidence type="ECO:0000256" key="1">
    <source>
        <dbReference type="PROSITE-ProRule" id="PRU01076"/>
    </source>
</evidence>
<dbReference type="SUPFAM" id="SSF89447">
    <property type="entry name" value="AbrB/MazE/MraZ-like"/>
    <property type="match status" value="1"/>
</dbReference>
<keyword evidence="1" id="KW-0238">DNA-binding</keyword>
<organism evidence="3 4">
    <name type="scientific">Monoglobus pectinilyticus</name>
    <dbReference type="NCBI Taxonomy" id="1981510"/>
    <lineage>
        <taxon>Bacteria</taxon>
        <taxon>Bacillati</taxon>
        <taxon>Bacillota</taxon>
        <taxon>Clostridia</taxon>
        <taxon>Monoglobales</taxon>
        <taxon>Monoglobaceae</taxon>
        <taxon>Monoglobus</taxon>
    </lineage>
</organism>
<dbReference type="EMBL" id="CP020991">
    <property type="protein sequence ID" value="AUO20248.1"/>
    <property type="molecule type" value="Genomic_DNA"/>
</dbReference>
<protein>
    <submittedName>
        <fullName evidence="3">Transcriptional regulator, AbrB family</fullName>
    </submittedName>
</protein>
<dbReference type="PROSITE" id="PS51740">
    <property type="entry name" value="SPOVT_ABRB"/>
    <property type="match status" value="1"/>
</dbReference>
<dbReference type="AlphaFoldDB" id="A0A2K9P645"/>
<gene>
    <name evidence="3" type="ORF">B9O19_02106</name>
</gene>
<sequence>MEILQIKRLVQKQGRVTIPKEICEKMGIKSDIALVFTMLDDKIIVTKEKESCVFCNDTENLRKYKEILICPTCINNIKNDI</sequence>
<accession>A0A2K9P645</accession>
<dbReference type="GO" id="GO:0003677">
    <property type="term" value="F:DNA binding"/>
    <property type="evidence" value="ECO:0007669"/>
    <property type="project" value="UniProtKB-UniRule"/>
</dbReference>
<evidence type="ECO:0000313" key="3">
    <source>
        <dbReference type="EMBL" id="AUO20248.1"/>
    </source>
</evidence>
<proteinExistence type="predicted"/>
<evidence type="ECO:0000313" key="4">
    <source>
        <dbReference type="Proteomes" id="UP000235589"/>
    </source>
</evidence>
<dbReference type="RefSeq" id="WP_154058662.1">
    <property type="nucleotide sequence ID" value="NZ_CP020991.1"/>
</dbReference>
<evidence type="ECO:0000259" key="2">
    <source>
        <dbReference type="PROSITE" id="PS51740"/>
    </source>
</evidence>
<dbReference type="KEGG" id="mpec:B9O19_02106"/>
<dbReference type="Pfam" id="PF04014">
    <property type="entry name" value="MazE_antitoxin"/>
    <property type="match status" value="1"/>
</dbReference>
<dbReference type="GeneID" id="98063478"/>